<comment type="caution">
    <text evidence="1">The sequence shown here is derived from an EMBL/GenBank/DDBJ whole genome shotgun (WGS) entry which is preliminary data.</text>
</comment>
<proteinExistence type="predicted"/>
<gene>
    <name evidence="1" type="ORF">PORY_000283</name>
</gene>
<dbReference type="EMBL" id="JABTEG010000001">
    <property type="protein sequence ID" value="KAG4306295.1"/>
    <property type="molecule type" value="Genomic_DNA"/>
</dbReference>
<dbReference type="Proteomes" id="UP000768646">
    <property type="component" value="Unassembled WGS sequence"/>
</dbReference>
<name>A0ACB7CGJ1_9ASCO</name>
<keyword evidence="2" id="KW-1185">Reference proteome</keyword>
<sequence length="167" mass="19177">MLLYRDVISGDELISDAYSLKEVDGVAYEVDCNMVQIALENVDIGANPSAEESEDVLEDSAKTVNNVVHSFRLVPTSYTKKDYQLHLKSYMRTLKSYLQDNFPDRVEEFEKSVTSFVKKILANFKDYEFYTGESMNVDGMVVLLNYREDGITPYMTFFKDGLKVEKL</sequence>
<evidence type="ECO:0000313" key="1">
    <source>
        <dbReference type="EMBL" id="KAG4306295.1"/>
    </source>
</evidence>
<accession>A0ACB7CGJ1</accession>
<reference evidence="1 2" key="1">
    <citation type="journal article" date="2021" name="Commun. Biol.">
        <title>Genomic insights into the host specific adaptation of the Pneumocystis genus.</title>
        <authorList>
            <person name="Cisse O.H."/>
            <person name="Ma L."/>
            <person name="Dekker J.P."/>
            <person name="Khil P.P."/>
            <person name="Youn J.-H."/>
            <person name="Brenchley J.M."/>
            <person name="Blair R."/>
            <person name="Pahar B."/>
            <person name="Chabe M."/>
            <person name="Van Rompay K.K.A."/>
            <person name="Keesler R."/>
            <person name="Sukura A."/>
            <person name="Hirsch V."/>
            <person name="Kutty G."/>
            <person name="Liu Y."/>
            <person name="Peng L."/>
            <person name="Chen J."/>
            <person name="Song J."/>
            <person name="Weissenbacher-Lang C."/>
            <person name="Xu J."/>
            <person name="Upham N.S."/>
            <person name="Stajich J.E."/>
            <person name="Cuomo C.A."/>
            <person name="Cushion M.T."/>
            <person name="Kovacs J.A."/>
        </authorList>
    </citation>
    <scope>NUCLEOTIDE SEQUENCE [LARGE SCALE GENOMIC DNA]</scope>
    <source>
        <strain evidence="1 2">RABM</strain>
    </source>
</reference>
<organism evidence="1 2">
    <name type="scientific">Pneumocystis oryctolagi</name>
    <dbReference type="NCBI Taxonomy" id="42067"/>
    <lineage>
        <taxon>Eukaryota</taxon>
        <taxon>Fungi</taxon>
        <taxon>Dikarya</taxon>
        <taxon>Ascomycota</taxon>
        <taxon>Taphrinomycotina</taxon>
        <taxon>Pneumocystomycetes</taxon>
        <taxon>Pneumocystaceae</taxon>
        <taxon>Pneumocystis</taxon>
    </lineage>
</organism>
<evidence type="ECO:0000313" key="2">
    <source>
        <dbReference type="Proteomes" id="UP000768646"/>
    </source>
</evidence>
<protein>
    <submittedName>
        <fullName evidence="1">Uncharacterized protein</fullName>
    </submittedName>
</protein>